<reference evidence="2 3" key="1">
    <citation type="submission" date="2019-08" db="EMBL/GenBank/DDBJ databases">
        <title>Whole genome of Aphis craccivora.</title>
        <authorList>
            <person name="Voronova N.V."/>
            <person name="Shulinski R.S."/>
            <person name="Bandarenka Y.V."/>
            <person name="Zhorov D.G."/>
            <person name="Warner D."/>
        </authorList>
    </citation>
    <scope>NUCLEOTIDE SEQUENCE [LARGE SCALE GENOMIC DNA]</scope>
    <source>
        <strain evidence="2">180601</strain>
        <tissue evidence="2">Whole Body</tissue>
    </source>
</reference>
<comment type="caution">
    <text evidence="2">The sequence shown here is derived from an EMBL/GenBank/DDBJ whole genome shotgun (WGS) entry which is preliminary data.</text>
</comment>
<protein>
    <submittedName>
        <fullName evidence="2">Voltage-dependent calcium channel subunit alpha-2/delta-3 isoform X3</fullName>
    </submittedName>
</protein>
<dbReference type="EMBL" id="VUJU01001501">
    <property type="protein sequence ID" value="KAF0765020.1"/>
    <property type="molecule type" value="Genomic_DNA"/>
</dbReference>
<keyword evidence="1" id="KW-1133">Transmembrane helix</keyword>
<keyword evidence="3" id="KW-1185">Reference proteome</keyword>
<feature type="transmembrane region" description="Helical" evidence="1">
    <location>
        <begin position="44"/>
        <end position="62"/>
    </location>
</feature>
<evidence type="ECO:0000256" key="1">
    <source>
        <dbReference type="SAM" id="Phobius"/>
    </source>
</evidence>
<evidence type="ECO:0000313" key="2">
    <source>
        <dbReference type="EMBL" id="KAF0765020.1"/>
    </source>
</evidence>
<evidence type="ECO:0000313" key="3">
    <source>
        <dbReference type="Proteomes" id="UP000478052"/>
    </source>
</evidence>
<name>A0A6G0Z3K9_APHCR</name>
<keyword evidence="1" id="KW-0472">Membrane</keyword>
<proteinExistence type="predicted"/>
<keyword evidence="1" id="KW-0812">Transmembrane</keyword>
<dbReference type="Proteomes" id="UP000478052">
    <property type="component" value="Unassembled WGS sequence"/>
</dbReference>
<sequence>MPIISIVTSSTAKKYWNRVRMRKEPTFVEPWHEIEIKQCGSSSALLVTSYLILLSMVTAIWIT</sequence>
<dbReference type="AlphaFoldDB" id="A0A6G0Z3K9"/>
<accession>A0A6G0Z3K9</accession>
<gene>
    <name evidence="2" type="ORF">FWK35_00006154</name>
</gene>
<organism evidence="2 3">
    <name type="scientific">Aphis craccivora</name>
    <name type="common">Cowpea aphid</name>
    <dbReference type="NCBI Taxonomy" id="307492"/>
    <lineage>
        <taxon>Eukaryota</taxon>
        <taxon>Metazoa</taxon>
        <taxon>Ecdysozoa</taxon>
        <taxon>Arthropoda</taxon>
        <taxon>Hexapoda</taxon>
        <taxon>Insecta</taxon>
        <taxon>Pterygota</taxon>
        <taxon>Neoptera</taxon>
        <taxon>Paraneoptera</taxon>
        <taxon>Hemiptera</taxon>
        <taxon>Sternorrhyncha</taxon>
        <taxon>Aphidomorpha</taxon>
        <taxon>Aphidoidea</taxon>
        <taxon>Aphididae</taxon>
        <taxon>Aphidini</taxon>
        <taxon>Aphis</taxon>
        <taxon>Aphis</taxon>
    </lineage>
</organism>